<dbReference type="Gene3D" id="3.30.56.30">
    <property type="entry name" value="Signal recognition particle, SRP19-like subunit"/>
    <property type="match status" value="1"/>
</dbReference>
<dbReference type="InterPro" id="IPR002778">
    <property type="entry name" value="Signal_recog_particle_SRP19"/>
</dbReference>
<dbReference type="Proteomes" id="UP000015354">
    <property type="component" value="Unassembled WGS sequence"/>
</dbReference>
<sequence length="169" mass="18668">MAQPAGEGVRVAVDTKNYDKARYQTIYPQYIDASLGPSEGRRLTKKQSVETPTMEEMVVGLHELGYRDFFVERAKSLPAMQGTDRYPLVPRGRVKVAIKEPLDKHYIKKSEFDTQTRGAVVAGIESKQELLRRLATAIKAKGTARPEVPSVATILASVPGVNQPKTKGK</sequence>
<reference evidence="6 7" key="1">
    <citation type="journal article" date="2013" name="PLoS ONE">
        <title>Predicting the Proteins of Angomonas deanei, Strigomonas culicis and Their Respective Endosymbionts Reveals New Aspects of the Trypanosomatidae Family.</title>
        <authorList>
            <person name="Motta M.C."/>
            <person name="Martins A.C."/>
            <person name="de Souza S.S."/>
            <person name="Catta-Preta C.M."/>
            <person name="Silva R."/>
            <person name="Klein C.C."/>
            <person name="de Almeida L.G."/>
            <person name="de Lima Cunha O."/>
            <person name="Ciapina L.P."/>
            <person name="Brocchi M."/>
            <person name="Colabardini A.C."/>
            <person name="de Araujo Lima B."/>
            <person name="Machado C.R."/>
            <person name="de Almeida Soares C.M."/>
            <person name="Probst C.M."/>
            <person name="de Menezes C.B."/>
            <person name="Thompson C.E."/>
            <person name="Bartholomeu D.C."/>
            <person name="Gradia D.F."/>
            <person name="Pavoni D.P."/>
            <person name="Grisard E.C."/>
            <person name="Fantinatti-Garboggini F."/>
            <person name="Marchini F.K."/>
            <person name="Rodrigues-Luiz G.F."/>
            <person name="Wagner G."/>
            <person name="Goldman G.H."/>
            <person name="Fietto J.L."/>
            <person name="Elias M.C."/>
            <person name="Goldman M.H."/>
            <person name="Sagot M.F."/>
            <person name="Pereira M."/>
            <person name="Stoco P.H."/>
            <person name="de Mendonca-Neto R.P."/>
            <person name="Teixeira S.M."/>
            <person name="Maciel T.E."/>
            <person name="de Oliveira Mendes T.A."/>
            <person name="Urmenyi T.P."/>
            <person name="de Souza W."/>
            <person name="Schenkman S."/>
            <person name="de Vasconcelos A.T."/>
        </authorList>
    </citation>
    <scope>NUCLEOTIDE SEQUENCE [LARGE SCALE GENOMIC DNA]</scope>
</reference>
<evidence type="ECO:0000313" key="7">
    <source>
        <dbReference type="Proteomes" id="UP000015354"/>
    </source>
</evidence>
<keyword evidence="2" id="KW-0963">Cytoplasm</keyword>
<organism evidence="6 7">
    <name type="scientific">Strigomonas culicis</name>
    <dbReference type="NCBI Taxonomy" id="28005"/>
    <lineage>
        <taxon>Eukaryota</taxon>
        <taxon>Discoba</taxon>
        <taxon>Euglenozoa</taxon>
        <taxon>Kinetoplastea</taxon>
        <taxon>Metakinetoplastina</taxon>
        <taxon>Trypanosomatida</taxon>
        <taxon>Trypanosomatidae</taxon>
        <taxon>Strigomonadinae</taxon>
        <taxon>Strigomonas</taxon>
    </lineage>
</organism>
<dbReference type="AlphaFoldDB" id="S9US70"/>
<accession>S9US70</accession>
<dbReference type="EMBL" id="ATMH01001964">
    <property type="protein sequence ID" value="EPY33802.1"/>
    <property type="molecule type" value="Genomic_DNA"/>
</dbReference>
<keyword evidence="7" id="KW-1185">Reference proteome</keyword>
<keyword evidence="4" id="KW-0687">Ribonucleoprotein</keyword>
<dbReference type="Pfam" id="PF01922">
    <property type="entry name" value="SRP19"/>
    <property type="match status" value="1"/>
</dbReference>
<comment type="subcellular location">
    <subcellularLocation>
        <location evidence="1">Cytoplasm</location>
    </subcellularLocation>
</comment>
<dbReference type="EMBL" id="ATMH01006284">
    <property type="protein sequence ID" value="EPY26174.1"/>
    <property type="molecule type" value="Genomic_DNA"/>
</dbReference>
<keyword evidence="3" id="KW-0733">Signal recognition particle</keyword>
<evidence type="ECO:0000256" key="1">
    <source>
        <dbReference type="ARBA" id="ARBA00004496"/>
    </source>
</evidence>
<name>S9US70_9TRYP</name>
<reference evidence="6" key="2">
    <citation type="submission" date="2013-03" db="EMBL/GenBank/DDBJ databases">
        <authorList>
            <person name="Motta M.C.M."/>
            <person name="Martins A.C.A."/>
            <person name="Preta C.M.C.C."/>
            <person name="Silva R."/>
            <person name="de Souza S.S."/>
            <person name="Klein C.C."/>
            <person name="de Almeida L.G.P."/>
            <person name="Cunha O.L."/>
            <person name="Colabardini A.C."/>
            <person name="Lima B.A."/>
            <person name="Machado C.R."/>
            <person name="Soares C.M.A."/>
            <person name="de Menezes C.B.A."/>
            <person name="Bartolomeu D.C."/>
            <person name="Grisard E.C."/>
            <person name="Fantinatti-Garboggini F."/>
            <person name="Rodrigues-Luiz G.F."/>
            <person name="Wagner G."/>
            <person name="Goldman G.H."/>
            <person name="Fietto J.L.R."/>
            <person name="Ciapina L.P."/>
            <person name="Brocchi M."/>
            <person name="Elias M.C."/>
            <person name="Goldman M.H.S."/>
            <person name="Sagot M.-F."/>
            <person name="Pereira M."/>
            <person name="Stoco P.H."/>
            <person name="Teixeira S.M.R."/>
            <person name="de Mendonca-Neto R.P."/>
            <person name="Maciel T.E.F."/>
            <person name="Mendes T.A.O."/>
            <person name="Urmenyi T.P."/>
            <person name="Teixeira M.M.G."/>
            <person name="de Camargo E.F.P."/>
            <person name="de Sousa W."/>
            <person name="Schenkman S."/>
            <person name="de Vasconcelos A.T.R."/>
        </authorList>
    </citation>
    <scope>NUCLEOTIDE SEQUENCE</scope>
</reference>
<dbReference type="GO" id="GO:0008312">
    <property type="term" value="F:7S RNA binding"/>
    <property type="evidence" value="ECO:0007669"/>
    <property type="project" value="InterPro"/>
</dbReference>
<dbReference type="PANTHER" id="PTHR17453:SF0">
    <property type="entry name" value="SIGNAL RECOGNITION PARTICLE 19 KDA PROTEIN"/>
    <property type="match status" value="1"/>
</dbReference>
<dbReference type="GO" id="GO:0005786">
    <property type="term" value="C:signal recognition particle, endoplasmic reticulum targeting"/>
    <property type="evidence" value="ECO:0007669"/>
    <property type="project" value="UniProtKB-KW"/>
</dbReference>
<dbReference type="SUPFAM" id="SSF69695">
    <property type="entry name" value="SRP19"/>
    <property type="match status" value="1"/>
</dbReference>
<evidence type="ECO:0000256" key="2">
    <source>
        <dbReference type="ARBA" id="ARBA00022490"/>
    </source>
</evidence>
<gene>
    <name evidence="6" type="ORF">STCU_01964</name>
    <name evidence="5" type="ORF">STCU_06284</name>
</gene>
<protein>
    <submittedName>
        <fullName evidence="6">Signal recognition particle subunit SRP19</fullName>
    </submittedName>
</protein>
<dbReference type="GO" id="GO:0006617">
    <property type="term" value="P:SRP-dependent cotranslational protein targeting to membrane, signal sequence recognition"/>
    <property type="evidence" value="ECO:0007669"/>
    <property type="project" value="TreeGrafter"/>
</dbReference>
<evidence type="ECO:0000313" key="6">
    <source>
        <dbReference type="EMBL" id="EPY33802.1"/>
    </source>
</evidence>
<proteinExistence type="predicted"/>
<dbReference type="InterPro" id="IPR036521">
    <property type="entry name" value="SRP19-like_sf"/>
</dbReference>
<evidence type="ECO:0000313" key="5">
    <source>
        <dbReference type="EMBL" id="EPY26174.1"/>
    </source>
</evidence>
<evidence type="ECO:0000256" key="3">
    <source>
        <dbReference type="ARBA" id="ARBA00023135"/>
    </source>
</evidence>
<evidence type="ECO:0000256" key="4">
    <source>
        <dbReference type="ARBA" id="ARBA00023274"/>
    </source>
</evidence>
<dbReference type="OrthoDB" id="2190947at2759"/>
<dbReference type="PANTHER" id="PTHR17453">
    <property type="entry name" value="SIGNAL RECOGNITION PARTICLE 19 KD PROTEIN"/>
    <property type="match status" value="1"/>
</dbReference>
<comment type="caution">
    <text evidence="6">The sequence shown here is derived from an EMBL/GenBank/DDBJ whole genome shotgun (WGS) entry which is preliminary data.</text>
</comment>